<evidence type="ECO:0000313" key="2">
    <source>
        <dbReference type="Proteomes" id="UP000789375"/>
    </source>
</evidence>
<protein>
    <submittedName>
        <fullName evidence="1">10071_t:CDS:1</fullName>
    </submittedName>
</protein>
<dbReference type="EMBL" id="CAJVPP010002404">
    <property type="protein sequence ID" value="CAG8598699.1"/>
    <property type="molecule type" value="Genomic_DNA"/>
</dbReference>
<accession>A0A9N9GDH7</accession>
<feature type="non-terminal residue" evidence="1">
    <location>
        <position position="1"/>
    </location>
</feature>
<gene>
    <name evidence="1" type="ORF">FMOSSE_LOCUS8828</name>
</gene>
<reference evidence="1" key="1">
    <citation type="submission" date="2021-06" db="EMBL/GenBank/DDBJ databases">
        <authorList>
            <person name="Kallberg Y."/>
            <person name="Tangrot J."/>
            <person name="Rosling A."/>
        </authorList>
    </citation>
    <scope>NUCLEOTIDE SEQUENCE</scope>
    <source>
        <strain evidence="1">87-6 pot B 2015</strain>
    </source>
</reference>
<comment type="caution">
    <text evidence="1">The sequence shown here is derived from an EMBL/GenBank/DDBJ whole genome shotgun (WGS) entry which is preliminary data.</text>
</comment>
<keyword evidence="2" id="KW-1185">Reference proteome</keyword>
<sequence>FAISTDAIVVQHRYLLVYHIFFGLRVDRRPRRATWVLVYQHFFWVAISTDVLVVQPGY</sequence>
<evidence type="ECO:0000313" key="1">
    <source>
        <dbReference type="EMBL" id="CAG8598699.1"/>
    </source>
</evidence>
<dbReference type="Proteomes" id="UP000789375">
    <property type="component" value="Unassembled WGS sequence"/>
</dbReference>
<name>A0A9N9GDH7_FUNMO</name>
<dbReference type="AlphaFoldDB" id="A0A9N9GDH7"/>
<organism evidence="1 2">
    <name type="scientific">Funneliformis mosseae</name>
    <name type="common">Endomycorrhizal fungus</name>
    <name type="synonym">Glomus mosseae</name>
    <dbReference type="NCBI Taxonomy" id="27381"/>
    <lineage>
        <taxon>Eukaryota</taxon>
        <taxon>Fungi</taxon>
        <taxon>Fungi incertae sedis</taxon>
        <taxon>Mucoromycota</taxon>
        <taxon>Glomeromycotina</taxon>
        <taxon>Glomeromycetes</taxon>
        <taxon>Glomerales</taxon>
        <taxon>Glomeraceae</taxon>
        <taxon>Funneliformis</taxon>
    </lineage>
</organism>
<proteinExistence type="predicted"/>